<sequence length="94" mass="10963">MLKIMKNNAIAAIRGYKKHKSYGRGHPQIVPPNHLNREFVVNTPDTFRNDVSQMTDITYIRTWQGWLYLAVVLDLYSRKVIGWSMKPTLAKVIF</sequence>
<dbReference type="InterPro" id="IPR012337">
    <property type="entry name" value="RNaseH-like_sf"/>
</dbReference>
<dbReference type="InterPro" id="IPR036397">
    <property type="entry name" value="RNaseH_sf"/>
</dbReference>
<dbReference type="InterPro" id="IPR001584">
    <property type="entry name" value="Integrase_cat-core"/>
</dbReference>
<dbReference type="InterPro" id="IPR050900">
    <property type="entry name" value="Transposase_IS3/IS150/IS904"/>
</dbReference>
<dbReference type="EMBL" id="JAUTBK010000002">
    <property type="protein sequence ID" value="MDQ1209346.1"/>
    <property type="molecule type" value="Genomic_DNA"/>
</dbReference>
<reference evidence="2 3" key="1">
    <citation type="submission" date="2023-07" db="EMBL/GenBank/DDBJ databases">
        <title>Functional and genomic diversity of the sorghum phyllosphere microbiome.</title>
        <authorList>
            <person name="Shade A."/>
        </authorList>
    </citation>
    <scope>NUCLEOTIDE SEQUENCE [LARGE SCALE GENOMIC DNA]</scope>
    <source>
        <strain evidence="2 3">SORGH_AS_0887</strain>
    </source>
</reference>
<evidence type="ECO:0000259" key="1">
    <source>
        <dbReference type="Pfam" id="PF00665"/>
    </source>
</evidence>
<feature type="domain" description="Integrase catalytic" evidence="1">
    <location>
        <begin position="55"/>
        <end position="86"/>
    </location>
</feature>
<accession>A0ABU0UXR7</accession>
<dbReference type="Proteomes" id="UP001233360">
    <property type="component" value="Unassembled WGS sequence"/>
</dbReference>
<dbReference type="PANTHER" id="PTHR46889:SF4">
    <property type="entry name" value="TRANSPOSASE INSO FOR INSERTION SEQUENCE ELEMENT IS911B-RELATED"/>
    <property type="match status" value="1"/>
</dbReference>
<evidence type="ECO:0000313" key="3">
    <source>
        <dbReference type="Proteomes" id="UP001233360"/>
    </source>
</evidence>
<evidence type="ECO:0000313" key="2">
    <source>
        <dbReference type="EMBL" id="MDQ1209346.1"/>
    </source>
</evidence>
<protein>
    <submittedName>
        <fullName evidence="2">Transposase InsO family protein</fullName>
    </submittedName>
</protein>
<dbReference type="PANTHER" id="PTHR46889">
    <property type="entry name" value="TRANSPOSASE INSF FOR INSERTION SEQUENCE IS3B-RELATED"/>
    <property type="match status" value="1"/>
</dbReference>
<dbReference type="Gene3D" id="3.30.420.10">
    <property type="entry name" value="Ribonuclease H-like superfamily/Ribonuclease H"/>
    <property type="match status" value="1"/>
</dbReference>
<name>A0ABU0UXR7_ACIBI</name>
<gene>
    <name evidence="2" type="ORF">QE380_002269</name>
</gene>
<dbReference type="SUPFAM" id="SSF53098">
    <property type="entry name" value="Ribonuclease H-like"/>
    <property type="match status" value="1"/>
</dbReference>
<keyword evidence="3" id="KW-1185">Reference proteome</keyword>
<organism evidence="2 3">
    <name type="scientific">Acinetobacter baylyi</name>
    <dbReference type="NCBI Taxonomy" id="202950"/>
    <lineage>
        <taxon>Bacteria</taxon>
        <taxon>Pseudomonadati</taxon>
        <taxon>Pseudomonadota</taxon>
        <taxon>Gammaproteobacteria</taxon>
        <taxon>Moraxellales</taxon>
        <taxon>Moraxellaceae</taxon>
        <taxon>Acinetobacter</taxon>
    </lineage>
</organism>
<proteinExistence type="predicted"/>
<dbReference type="Pfam" id="PF00665">
    <property type="entry name" value="rve"/>
    <property type="match status" value="1"/>
</dbReference>
<comment type="caution">
    <text evidence="2">The sequence shown here is derived from an EMBL/GenBank/DDBJ whole genome shotgun (WGS) entry which is preliminary data.</text>
</comment>